<feature type="signal peptide" evidence="2">
    <location>
        <begin position="1"/>
        <end position="21"/>
    </location>
</feature>
<name>A0A0A0EJB4_9GAMM</name>
<feature type="region of interest" description="Disordered" evidence="1">
    <location>
        <begin position="153"/>
        <end position="172"/>
    </location>
</feature>
<dbReference type="InterPro" id="IPR025392">
    <property type="entry name" value="DUF4124"/>
</dbReference>
<dbReference type="OrthoDB" id="5974779at2"/>
<feature type="region of interest" description="Disordered" evidence="1">
    <location>
        <begin position="37"/>
        <end position="84"/>
    </location>
</feature>
<feature type="chain" id="PRO_5001961587" description="DUF4124 domain-containing protein" evidence="2">
    <location>
        <begin position="22"/>
        <end position="240"/>
    </location>
</feature>
<gene>
    <name evidence="4" type="ORF">N800_12570</name>
</gene>
<feature type="domain" description="DUF4124" evidence="3">
    <location>
        <begin position="25"/>
        <end position="68"/>
    </location>
</feature>
<dbReference type="Pfam" id="PF13511">
    <property type="entry name" value="DUF4124"/>
    <property type="match status" value="1"/>
</dbReference>
<evidence type="ECO:0000256" key="1">
    <source>
        <dbReference type="SAM" id="MobiDB-lite"/>
    </source>
</evidence>
<protein>
    <recommendedName>
        <fullName evidence="3">DUF4124 domain-containing protein</fullName>
    </recommendedName>
</protein>
<organism evidence="4 5">
    <name type="scientific">Lysobacter daejeonensis GH1-9</name>
    <dbReference type="NCBI Taxonomy" id="1385517"/>
    <lineage>
        <taxon>Bacteria</taxon>
        <taxon>Pseudomonadati</taxon>
        <taxon>Pseudomonadota</taxon>
        <taxon>Gammaproteobacteria</taxon>
        <taxon>Lysobacterales</taxon>
        <taxon>Lysobacteraceae</taxon>
        <taxon>Aerolutibacter</taxon>
    </lineage>
</organism>
<comment type="caution">
    <text evidence="4">The sequence shown here is derived from an EMBL/GenBank/DDBJ whole genome shotgun (WGS) entry which is preliminary data.</text>
</comment>
<dbReference type="eggNOG" id="ENOG5031IG1">
    <property type="taxonomic scope" value="Bacteria"/>
</dbReference>
<proteinExistence type="predicted"/>
<keyword evidence="5" id="KW-1185">Reference proteome</keyword>
<evidence type="ECO:0000259" key="3">
    <source>
        <dbReference type="Pfam" id="PF13511"/>
    </source>
</evidence>
<keyword evidence="2" id="KW-0732">Signal</keyword>
<evidence type="ECO:0000313" key="4">
    <source>
        <dbReference type="EMBL" id="KGM51076.1"/>
    </source>
</evidence>
<feature type="compositionally biased region" description="Low complexity" evidence="1">
    <location>
        <begin position="65"/>
        <end position="74"/>
    </location>
</feature>
<reference evidence="4 5" key="1">
    <citation type="submission" date="2013-08" db="EMBL/GenBank/DDBJ databases">
        <title>Genome sequencing of Lysobacter.</title>
        <authorList>
            <person name="Zhang S."/>
            <person name="Wang G."/>
        </authorList>
    </citation>
    <scope>NUCLEOTIDE SEQUENCE [LARGE SCALE GENOMIC DNA]</scope>
    <source>
        <strain evidence="4 5">GH1-9</strain>
    </source>
</reference>
<evidence type="ECO:0000313" key="5">
    <source>
        <dbReference type="Proteomes" id="UP000029998"/>
    </source>
</evidence>
<sequence length="240" mass="26364">MRPALLLLLVLICLPPTLVRAGEITVYRCTDAAGRVSLRDTPCPRGQQQSTREMVRPKDPPPRAASPAPAAEVPSPAPPSPGIVVVHTPDPVYECVTPDGERYTASNPDGNPRWVPLWTLGYPVHPDLSARPEGVHGRIDMGGGNVRGRVEFGSTLPPRPPLTRPMPTRHPSGVVAAFPTGTWIRDACTRLPQAEVCARLRDRRYALDRRYNSALQSERRRITDEQRLIDAQLGETCVAR</sequence>
<dbReference type="Proteomes" id="UP000029998">
    <property type="component" value="Unassembled WGS sequence"/>
</dbReference>
<dbReference type="EMBL" id="AVPU01000068">
    <property type="protein sequence ID" value="KGM51076.1"/>
    <property type="molecule type" value="Genomic_DNA"/>
</dbReference>
<dbReference type="AlphaFoldDB" id="A0A0A0EJB4"/>
<evidence type="ECO:0000256" key="2">
    <source>
        <dbReference type="SAM" id="SignalP"/>
    </source>
</evidence>
<accession>A0A0A0EJB4</accession>
<dbReference type="RefSeq" id="WP_036140501.1">
    <property type="nucleotide sequence ID" value="NZ_AVPU01000068.1"/>
</dbReference>